<comment type="subcellular location">
    <subcellularLocation>
        <location evidence="14">Cell membrane</location>
        <topology evidence="14">Multi-pass membrane protein</topology>
    </subcellularLocation>
    <subcellularLocation>
        <location evidence="1">Membrane</location>
        <topology evidence="1">Multi-pass membrane protein</topology>
    </subcellularLocation>
</comment>
<dbReference type="PROSITE" id="PS00605">
    <property type="entry name" value="ATPASE_C"/>
    <property type="match status" value="1"/>
</dbReference>
<dbReference type="InterPro" id="IPR020537">
    <property type="entry name" value="ATP_synth_F0_csu_DDCD_BS"/>
</dbReference>
<evidence type="ECO:0000256" key="14">
    <source>
        <dbReference type="HAMAP-Rule" id="MF_01396"/>
    </source>
</evidence>
<evidence type="ECO:0000256" key="9">
    <source>
        <dbReference type="ARBA" id="ARBA00023065"/>
    </source>
</evidence>
<feature type="domain" description="V-ATPase proteolipid subunit C-like" evidence="15">
    <location>
        <begin position="5"/>
        <end position="68"/>
    </location>
</feature>
<accession>A0AA87AMZ8</accession>
<evidence type="ECO:0000313" key="17">
    <source>
        <dbReference type="Proteomes" id="UP000004773"/>
    </source>
</evidence>
<dbReference type="InterPro" id="IPR002379">
    <property type="entry name" value="ATPase_proteolipid_c-like_dom"/>
</dbReference>
<evidence type="ECO:0000256" key="6">
    <source>
        <dbReference type="ARBA" id="ARBA00022692"/>
    </source>
</evidence>
<dbReference type="GO" id="GO:0008289">
    <property type="term" value="F:lipid binding"/>
    <property type="evidence" value="ECO:0007669"/>
    <property type="project" value="UniProtKB-KW"/>
</dbReference>
<evidence type="ECO:0000256" key="8">
    <source>
        <dbReference type="ARBA" id="ARBA00022989"/>
    </source>
</evidence>
<keyword evidence="10 14" id="KW-0446">Lipid-binding</keyword>
<dbReference type="GO" id="GO:0033177">
    <property type="term" value="C:proton-transporting two-sector ATPase complex, proton-transporting domain"/>
    <property type="evidence" value="ECO:0007669"/>
    <property type="project" value="InterPro"/>
</dbReference>
<dbReference type="NCBIfam" id="TIGR01260">
    <property type="entry name" value="ATP_synt_c"/>
    <property type="match status" value="1"/>
</dbReference>
<dbReference type="CDD" id="cd18185">
    <property type="entry name" value="ATP-synt_Fo_c_ATPE"/>
    <property type="match status" value="1"/>
</dbReference>
<dbReference type="AlphaFoldDB" id="A0AA87AMZ8"/>
<dbReference type="InterPro" id="IPR000454">
    <property type="entry name" value="ATP_synth_F0_csu"/>
</dbReference>
<evidence type="ECO:0000256" key="10">
    <source>
        <dbReference type="ARBA" id="ARBA00023121"/>
    </source>
</evidence>
<evidence type="ECO:0000256" key="11">
    <source>
        <dbReference type="ARBA" id="ARBA00023136"/>
    </source>
</evidence>
<evidence type="ECO:0000256" key="13">
    <source>
        <dbReference type="ARBA" id="ARBA00025198"/>
    </source>
</evidence>
<keyword evidence="9 14" id="KW-0406">Ion transport</keyword>
<dbReference type="PANTHER" id="PTHR10031">
    <property type="entry name" value="ATP SYNTHASE LIPID-BINDING PROTEIN, MITOCHONDRIAL"/>
    <property type="match status" value="1"/>
</dbReference>
<dbReference type="GO" id="GO:0045259">
    <property type="term" value="C:proton-transporting ATP synthase complex"/>
    <property type="evidence" value="ECO:0007669"/>
    <property type="project" value="UniProtKB-KW"/>
</dbReference>
<dbReference type="GO" id="GO:0005886">
    <property type="term" value="C:plasma membrane"/>
    <property type="evidence" value="ECO:0007669"/>
    <property type="project" value="UniProtKB-SubCell"/>
</dbReference>
<reference evidence="16 17" key="1">
    <citation type="submission" date="2011-03" db="EMBL/GenBank/DDBJ databases">
        <title>The Genome Sequence of Gemella haemolysans M341.</title>
        <authorList>
            <consortium name="The Broad Institute Genome Sequencing Platform"/>
            <consortium name="The Broad Institute Genome Sequencing Center for Infectious Disease"/>
            <person name="Earl A."/>
            <person name="Ward D."/>
            <person name="Feldgarden M."/>
            <person name="Gevers D."/>
            <person name="Sibley C.D."/>
            <person name="Field T.R."/>
            <person name="Grinwis M."/>
            <person name="Eshaghurshan C.S."/>
            <person name="Surette M.G."/>
            <person name="Young S.K."/>
            <person name="Zeng Q."/>
            <person name="Gargeya S."/>
            <person name="Fitzgerald M."/>
            <person name="Haas B."/>
            <person name="Abouelleil A."/>
            <person name="Alvarado L."/>
            <person name="Arachchi H.M."/>
            <person name="Berlin A."/>
            <person name="Brown A."/>
            <person name="Chapman S.B."/>
            <person name="Chen Z."/>
            <person name="Dunbar C."/>
            <person name="Freedman E."/>
            <person name="Gearin G."/>
            <person name="Gellesch M."/>
            <person name="Goldberg J."/>
            <person name="Griggs A."/>
            <person name="Gujja S."/>
            <person name="Heilman E.R."/>
            <person name="Heiman D."/>
            <person name="Howarth C."/>
            <person name="Larson L."/>
            <person name="Lui A."/>
            <person name="MacDonald P.J.P."/>
            <person name="Mehta T."/>
            <person name="Montmayeur A."/>
            <person name="Murphy C."/>
            <person name="Neiman D."/>
            <person name="Pearson M."/>
            <person name="Priest M."/>
            <person name="Roberts A."/>
            <person name="Saif S."/>
            <person name="Shea T."/>
            <person name="Shenoy N."/>
            <person name="Sisk P."/>
            <person name="Stolte C."/>
            <person name="Sykes S."/>
            <person name="White J."/>
            <person name="Yandava C."/>
            <person name="Wortman J."/>
            <person name="Nusbaum C."/>
            <person name="Birren B."/>
        </authorList>
    </citation>
    <scope>NUCLEOTIDE SEQUENCE [LARGE SCALE GENOMIC DNA]</scope>
    <source>
        <strain evidence="16 17">M341</strain>
    </source>
</reference>
<sequence length="71" mass="7304">MVELIGAGLAAGLAAIGAGIGNGYLFGKFMEGVSRQPEVEPKLKSNAFVMFALVEAVPILAVVIAFIILAK</sequence>
<dbReference type="SUPFAM" id="SSF81333">
    <property type="entry name" value="F1F0 ATP synthase subunit C"/>
    <property type="match status" value="1"/>
</dbReference>
<evidence type="ECO:0000256" key="5">
    <source>
        <dbReference type="ARBA" id="ARBA00022547"/>
    </source>
</evidence>
<dbReference type="RefSeq" id="WP_003147228.1">
    <property type="nucleotide sequence ID" value="NZ_GL883583.1"/>
</dbReference>
<dbReference type="InterPro" id="IPR005953">
    <property type="entry name" value="ATP_synth_csu_bac/chlpt"/>
</dbReference>
<name>A0AA87AMZ8_9BACL</name>
<keyword evidence="8 14" id="KW-1133">Transmembrane helix</keyword>
<keyword evidence="4 14" id="KW-1003">Cell membrane</keyword>
<keyword evidence="11 14" id="KW-0472">Membrane</keyword>
<dbReference type="NCBIfam" id="NF005363">
    <property type="entry name" value="PRK06876.1"/>
    <property type="match status" value="1"/>
</dbReference>
<evidence type="ECO:0000313" key="16">
    <source>
        <dbReference type="EMBL" id="EGF88220.1"/>
    </source>
</evidence>
<comment type="caution">
    <text evidence="16">The sequence shown here is derived from an EMBL/GenBank/DDBJ whole genome shotgun (WGS) entry which is preliminary data.</text>
</comment>
<evidence type="ECO:0000256" key="1">
    <source>
        <dbReference type="ARBA" id="ARBA00004141"/>
    </source>
</evidence>
<keyword evidence="5 14" id="KW-0138">CF(0)</keyword>
<protein>
    <recommendedName>
        <fullName evidence="14">ATP synthase subunit c</fullName>
    </recommendedName>
    <alternativeName>
        <fullName evidence="14">ATP synthase F(0) sector subunit c</fullName>
    </alternativeName>
    <alternativeName>
        <fullName evidence="14">F-type ATPase subunit c</fullName>
        <shortName evidence="14">F-ATPase subunit c</shortName>
    </alternativeName>
    <alternativeName>
        <fullName evidence="14">Lipid-binding protein</fullName>
    </alternativeName>
</protein>
<dbReference type="Pfam" id="PF00137">
    <property type="entry name" value="ATP-synt_C"/>
    <property type="match status" value="1"/>
</dbReference>
<dbReference type="Gene3D" id="1.20.20.10">
    <property type="entry name" value="F1F0 ATP synthase subunit C"/>
    <property type="match status" value="1"/>
</dbReference>
<dbReference type="FunFam" id="1.20.20.10:FF:000004">
    <property type="entry name" value="ATP synthase subunit c"/>
    <property type="match status" value="1"/>
</dbReference>
<dbReference type="PRINTS" id="PR00124">
    <property type="entry name" value="ATPASEC"/>
</dbReference>
<comment type="similarity">
    <text evidence="2 14">Belongs to the ATPase C chain family.</text>
</comment>
<comment type="caution">
    <text evidence="14">Lacks conserved residue(s) required for the propagation of feature annotation.</text>
</comment>
<dbReference type="Proteomes" id="UP000004773">
    <property type="component" value="Unassembled WGS sequence"/>
</dbReference>
<proteinExistence type="inferred from homology"/>
<feature type="site" description="Reversibly protonated during proton transport" evidence="14">
    <location>
        <position position="55"/>
    </location>
</feature>
<gene>
    <name evidence="14" type="primary">atpE</name>
    <name evidence="16" type="ORF">HMPREF0428_01123</name>
</gene>
<dbReference type="InterPro" id="IPR038662">
    <property type="entry name" value="ATP_synth_F0_csu_sf"/>
</dbReference>
<organism evidence="16 17">
    <name type="scientific">Gemella haemolysans M341</name>
    <dbReference type="NCBI Taxonomy" id="562981"/>
    <lineage>
        <taxon>Bacteria</taxon>
        <taxon>Bacillati</taxon>
        <taxon>Bacillota</taxon>
        <taxon>Bacilli</taxon>
        <taxon>Bacillales</taxon>
        <taxon>Gemellaceae</taxon>
        <taxon>Gemella</taxon>
    </lineage>
</organism>
<evidence type="ECO:0000256" key="7">
    <source>
        <dbReference type="ARBA" id="ARBA00022781"/>
    </source>
</evidence>
<evidence type="ECO:0000256" key="4">
    <source>
        <dbReference type="ARBA" id="ARBA00022475"/>
    </source>
</evidence>
<evidence type="ECO:0000256" key="12">
    <source>
        <dbReference type="ARBA" id="ARBA00023310"/>
    </source>
</evidence>
<evidence type="ECO:0000256" key="3">
    <source>
        <dbReference type="ARBA" id="ARBA00022448"/>
    </source>
</evidence>
<dbReference type="GO" id="GO:0046933">
    <property type="term" value="F:proton-transporting ATP synthase activity, rotational mechanism"/>
    <property type="evidence" value="ECO:0007669"/>
    <property type="project" value="UniProtKB-UniRule"/>
</dbReference>
<dbReference type="EMBL" id="ACRO01000018">
    <property type="protein sequence ID" value="EGF88220.1"/>
    <property type="molecule type" value="Genomic_DNA"/>
</dbReference>
<comment type="function">
    <text evidence="14">Key component of the F(0) channel; it plays a direct role in translocation across the membrane. A homomeric c-ring of between 10-14 subunits forms the central stalk rotor element with the F(1) delta and epsilon subunits.</text>
</comment>
<comment type="function">
    <text evidence="13 14">F(1)F(0) ATP synthase produces ATP from ADP in the presence of a proton or sodium gradient. F-type ATPases consist of two structural domains, F(1) containing the extramembraneous catalytic core and F(0) containing the membrane proton channel, linked together by a central stalk and a peripheral stalk. During catalysis, ATP synthesis in the catalytic domain of F(1) is coupled via a rotary mechanism of the central stalk subunits to proton translocation.</text>
</comment>
<dbReference type="PANTHER" id="PTHR10031:SF0">
    <property type="entry name" value="ATPASE PROTEIN 9"/>
    <property type="match status" value="1"/>
</dbReference>
<keyword evidence="7 14" id="KW-0375">Hydrogen ion transport</keyword>
<keyword evidence="3 14" id="KW-0813">Transport</keyword>
<evidence type="ECO:0000259" key="15">
    <source>
        <dbReference type="Pfam" id="PF00137"/>
    </source>
</evidence>
<evidence type="ECO:0000256" key="2">
    <source>
        <dbReference type="ARBA" id="ARBA00006704"/>
    </source>
</evidence>
<keyword evidence="12 14" id="KW-0066">ATP synthesis</keyword>
<keyword evidence="6 14" id="KW-0812">Transmembrane</keyword>
<dbReference type="HAMAP" id="MF_01396">
    <property type="entry name" value="ATP_synth_c_bact"/>
    <property type="match status" value="1"/>
</dbReference>
<dbReference type="InterPro" id="IPR035921">
    <property type="entry name" value="F/V-ATP_Csub_sf"/>
</dbReference>
<feature type="transmembrane region" description="Helical" evidence="14">
    <location>
        <begin position="47"/>
        <end position="70"/>
    </location>
</feature>